<dbReference type="InterPro" id="IPR036895">
    <property type="entry name" value="Uracil-DNA_glycosylase-like_sf"/>
</dbReference>
<keyword evidence="7 9" id="KW-0378">Hydrolase</keyword>
<keyword evidence="6 9" id="KW-0227">DNA damage</keyword>
<evidence type="ECO:0000256" key="2">
    <source>
        <dbReference type="ARBA" id="ARBA00002631"/>
    </source>
</evidence>
<dbReference type="NCBIfam" id="TIGR00628">
    <property type="entry name" value="ung"/>
    <property type="match status" value="1"/>
</dbReference>
<dbReference type="GO" id="GO:0097510">
    <property type="term" value="P:base-excision repair, AP site formation via deaminated base removal"/>
    <property type="evidence" value="ECO:0007669"/>
    <property type="project" value="TreeGrafter"/>
</dbReference>
<dbReference type="Gene3D" id="3.40.470.10">
    <property type="entry name" value="Uracil-DNA glycosylase-like domain"/>
    <property type="match status" value="1"/>
</dbReference>
<dbReference type="EMBL" id="JADIMT010000055">
    <property type="protein sequence ID" value="MBO8436242.1"/>
    <property type="molecule type" value="Genomic_DNA"/>
</dbReference>
<reference evidence="13" key="1">
    <citation type="submission" date="2020-10" db="EMBL/GenBank/DDBJ databases">
        <authorList>
            <person name="Gilroy R."/>
        </authorList>
    </citation>
    <scope>NUCLEOTIDE SEQUENCE</scope>
    <source>
        <strain evidence="13">7293</strain>
    </source>
</reference>
<dbReference type="NCBIfam" id="NF003589">
    <property type="entry name" value="PRK05254.1-2"/>
    <property type="match status" value="1"/>
</dbReference>
<dbReference type="Proteomes" id="UP000823615">
    <property type="component" value="Unassembled WGS sequence"/>
</dbReference>
<dbReference type="SMART" id="SM00987">
    <property type="entry name" value="UreE_C"/>
    <property type="match status" value="1"/>
</dbReference>
<dbReference type="PANTHER" id="PTHR11264:SF0">
    <property type="entry name" value="URACIL-DNA GLYCOSYLASE"/>
    <property type="match status" value="1"/>
</dbReference>
<keyword evidence="13" id="KW-0326">Glycosidase</keyword>
<comment type="caution">
    <text evidence="13">The sequence shown here is derived from an EMBL/GenBank/DDBJ whole genome shotgun (WGS) entry which is preliminary data.</text>
</comment>
<dbReference type="NCBIfam" id="NF003588">
    <property type="entry name" value="PRK05254.1-1"/>
    <property type="match status" value="1"/>
</dbReference>
<evidence type="ECO:0000256" key="5">
    <source>
        <dbReference type="ARBA" id="ARBA00018429"/>
    </source>
</evidence>
<proteinExistence type="inferred from homology"/>
<evidence type="ECO:0000256" key="10">
    <source>
        <dbReference type="PROSITE-ProRule" id="PRU10072"/>
    </source>
</evidence>
<dbReference type="NCBIfam" id="NF003591">
    <property type="entry name" value="PRK05254.1-4"/>
    <property type="match status" value="1"/>
</dbReference>
<evidence type="ECO:0000256" key="9">
    <source>
        <dbReference type="HAMAP-Rule" id="MF_00148"/>
    </source>
</evidence>
<evidence type="ECO:0000256" key="6">
    <source>
        <dbReference type="ARBA" id="ARBA00022763"/>
    </source>
</evidence>
<gene>
    <name evidence="9" type="primary">ung</name>
    <name evidence="13" type="ORF">IAA97_04620</name>
</gene>
<evidence type="ECO:0000256" key="11">
    <source>
        <dbReference type="RuleBase" id="RU003780"/>
    </source>
</evidence>
<feature type="domain" description="Uracil-DNA glycosylase-like" evidence="12">
    <location>
        <begin position="49"/>
        <end position="209"/>
    </location>
</feature>
<evidence type="ECO:0000313" key="13">
    <source>
        <dbReference type="EMBL" id="MBO8436242.1"/>
    </source>
</evidence>
<name>A0A9D9E040_9SPIO</name>
<dbReference type="AlphaFoldDB" id="A0A9D9E040"/>
<dbReference type="SMART" id="SM00986">
    <property type="entry name" value="UDG"/>
    <property type="match status" value="1"/>
</dbReference>
<dbReference type="NCBIfam" id="NF003592">
    <property type="entry name" value="PRK05254.1-5"/>
    <property type="match status" value="1"/>
</dbReference>
<dbReference type="PROSITE" id="PS00130">
    <property type="entry name" value="U_DNA_GLYCOSYLASE"/>
    <property type="match status" value="1"/>
</dbReference>
<reference evidence="13" key="2">
    <citation type="journal article" date="2021" name="PeerJ">
        <title>Extensive microbial diversity within the chicken gut microbiome revealed by metagenomics and culture.</title>
        <authorList>
            <person name="Gilroy R."/>
            <person name="Ravi A."/>
            <person name="Getino M."/>
            <person name="Pursley I."/>
            <person name="Horton D.L."/>
            <person name="Alikhan N.F."/>
            <person name="Baker D."/>
            <person name="Gharbi K."/>
            <person name="Hall N."/>
            <person name="Watson M."/>
            <person name="Adriaenssens E.M."/>
            <person name="Foster-Nyarko E."/>
            <person name="Jarju S."/>
            <person name="Secka A."/>
            <person name="Antonio M."/>
            <person name="Oren A."/>
            <person name="Chaudhuri R.R."/>
            <person name="La Ragione R."/>
            <person name="Hildebrand F."/>
            <person name="Pallen M.J."/>
        </authorList>
    </citation>
    <scope>NUCLEOTIDE SEQUENCE</scope>
    <source>
        <strain evidence="13">7293</strain>
    </source>
</reference>
<dbReference type="SUPFAM" id="SSF52141">
    <property type="entry name" value="Uracil-DNA glycosylase-like"/>
    <property type="match status" value="1"/>
</dbReference>
<dbReference type="PANTHER" id="PTHR11264">
    <property type="entry name" value="URACIL-DNA GLYCOSYLASE"/>
    <property type="match status" value="1"/>
</dbReference>
<protein>
    <recommendedName>
        <fullName evidence="5 9">Uracil-DNA glycosylase</fullName>
        <shortName evidence="9">UDG</shortName>
        <ecNumber evidence="4 9">3.2.2.27</ecNumber>
    </recommendedName>
</protein>
<dbReference type="Pfam" id="PF03167">
    <property type="entry name" value="UDG"/>
    <property type="match status" value="1"/>
</dbReference>
<evidence type="ECO:0000313" key="14">
    <source>
        <dbReference type="Proteomes" id="UP000823615"/>
    </source>
</evidence>
<accession>A0A9D9E040</accession>
<evidence type="ECO:0000256" key="8">
    <source>
        <dbReference type="ARBA" id="ARBA00023204"/>
    </source>
</evidence>
<dbReference type="InterPro" id="IPR002043">
    <property type="entry name" value="UDG_fam1"/>
</dbReference>
<comment type="subcellular location">
    <subcellularLocation>
        <location evidence="9">Cytoplasm</location>
    </subcellularLocation>
</comment>
<evidence type="ECO:0000256" key="3">
    <source>
        <dbReference type="ARBA" id="ARBA00008184"/>
    </source>
</evidence>
<evidence type="ECO:0000259" key="12">
    <source>
        <dbReference type="SMART" id="SM00986"/>
    </source>
</evidence>
<evidence type="ECO:0000256" key="1">
    <source>
        <dbReference type="ARBA" id="ARBA00001400"/>
    </source>
</evidence>
<comment type="function">
    <text evidence="2 9 11">Excises uracil residues from the DNA which can arise as a result of misincorporation of dUMP residues by DNA polymerase or due to deamination of cytosine.</text>
</comment>
<dbReference type="InterPro" id="IPR018085">
    <property type="entry name" value="Ura-DNA_Glyclase_AS"/>
</dbReference>
<keyword evidence="9" id="KW-0963">Cytoplasm</keyword>
<dbReference type="EC" id="3.2.2.27" evidence="4 9"/>
<dbReference type="HAMAP" id="MF_00148">
    <property type="entry name" value="UDG"/>
    <property type="match status" value="1"/>
</dbReference>
<comment type="similarity">
    <text evidence="3 9 11">Belongs to the uracil-DNA glycosylase (UDG) superfamily. UNG family.</text>
</comment>
<feature type="active site" description="Proton acceptor" evidence="9 10">
    <location>
        <position position="64"/>
    </location>
</feature>
<dbReference type="CDD" id="cd10027">
    <property type="entry name" value="UDG-F1-like"/>
    <property type="match status" value="1"/>
</dbReference>
<comment type="catalytic activity">
    <reaction evidence="1 9 11">
        <text>Hydrolyzes single-stranded DNA or mismatched double-stranded DNA and polynucleotides, releasing free uracil.</text>
        <dbReference type="EC" id="3.2.2.27"/>
    </reaction>
</comment>
<keyword evidence="8 9" id="KW-0234">DNA repair</keyword>
<sequence>MINVGNDWQPLFDAEQVKPYYLELRAFLKHEYMTKIVYPPMNEIFNAFRLTPFNDVKVIIVGQDPYHEEGQAMGLSFSVHENVDEPPSLKNIHQEIIAEGVEQGPWSRDLTRWAKQGVLLLNSTLTVVQHRAASHAGKGWEQFTDNAIEALGKDERPKVFMLWGNYARSKKSLIACPNHLILESAHPSPLSVNKGFFGNGHFRACNNFLKATGQEIVIW</sequence>
<dbReference type="GO" id="GO:0004844">
    <property type="term" value="F:uracil DNA N-glycosylase activity"/>
    <property type="evidence" value="ECO:0007669"/>
    <property type="project" value="UniProtKB-UniRule"/>
</dbReference>
<dbReference type="InterPro" id="IPR005122">
    <property type="entry name" value="Uracil-DNA_glycosylase-like"/>
</dbReference>
<organism evidence="13 14">
    <name type="scientific">Candidatus Ornithospirochaeta stercoripullorum</name>
    <dbReference type="NCBI Taxonomy" id="2840899"/>
    <lineage>
        <taxon>Bacteria</taxon>
        <taxon>Pseudomonadati</taxon>
        <taxon>Spirochaetota</taxon>
        <taxon>Spirochaetia</taxon>
        <taxon>Spirochaetales</taxon>
        <taxon>Spirochaetaceae</taxon>
        <taxon>Spirochaetaceae incertae sedis</taxon>
        <taxon>Candidatus Ornithospirochaeta</taxon>
    </lineage>
</organism>
<dbReference type="GO" id="GO:0005737">
    <property type="term" value="C:cytoplasm"/>
    <property type="evidence" value="ECO:0007669"/>
    <property type="project" value="UniProtKB-SubCell"/>
</dbReference>
<evidence type="ECO:0000256" key="4">
    <source>
        <dbReference type="ARBA" id="ARBA00012030"/>
    </source>
</evidence>
<evidence type="ECO:0000256" key="7">
    <source>
        <dbReference type="ARBA" id="ARBA00022801"/>
    </source>
</evidence>